<dbReference type="EMBL" id="BBXM02000003">
    <property type="protein sequence ID" value="GIC87627.1"/>
    <property type="molecule type" value="Genomic_DNA"/>
</dbReference>
<feature type="compositionally biased region" description="Basic and acidic residues" evidence="1">
    <location>
        <begin position="196"/>
        <end position="209"/>
    </location>
</feature>
<proteinExistence type="predicted"/>
<comment type="caution">
    <text evidence="2">The sequence shown here is derived from an EMBL/GenBank/DDBJ whole genome shotgun (WGS) entry which is preliminary data.</text>
</comment>
<evidence type="ECO:0000313" key="3">
    <source>
        <dbReference type="Proteomes" id="UP000036893"/>
    </source>
</evidence>
<dbReference type="GeneID" id="66991489"/>
<accession>A0A8E0UVQ4</accession>
<dbReference type="AlphaFoldDB" id="A0A8E0UVQ4"/>
<feature type="region of interest" description="Disordered" evidence="1">
    <location>
        <begin position="196"/>
        <end position="221"/>
    </location>
</feature>
<reference evidence="2" key="1">
    <citation type="journal article" date="2015" name="Genome Announc.">
        <title>Draft Genome Sequence of the Pathogenic Filamentous Fungus Aspergillus udagawae Strain IFM 46973T.</title>
        <authorList>
            <person name="Kusuya Y."/>
            <person name="Takahashi-Nakaguchi A."/>
            <person name="Takahashi H."/>
            <person name="Yaguchi T."/>
        </authorList>
    </citation>
    <scope>NUCLEOTIDE SEQUENCE</scope>
    <source>
        <strain evidence="2">IFM 46973</strain>
    </source>
</reference>
<name>A0A8E0UVQ4_9EURO</name>
<gene>
    <name evidence="2" type="ORF">Aud_004013</name>
</gene>
<sequence length="409" mass="47110">MAAPEGDYWFYHESLKSNTFDPTDPKQFYTTVWLEVAANWTFLDRSGNVPRIPWEGHPRGGKQIWNYNPWKTAYARHKWMTAMVGRTNRKITRYKKVHGQFSRDHLYDQLNETIVALVPVDMPTPEEKYLWVDMTYPLRGIYFPKRHIASPKYKNKCMYSRLSFMERSVTLKTYAINRPAPQGELIKDEGYTSSRLRREEIERRKREGYPEQDPPKTLPRDALHEGSLQLVPHEFKGWDIRPQWSVRFDVEVIMHIVSLPTDILKPEYDDPFKHVALFDCRWIDLADGVESFTMNFGDHTVDYLKTVQDEKHMKLVLANNGFDKHWLAITVGGLCLVGVSLIPGYGPIAALGGQMLLDLLTAPDEFESEKFAKDRAPLVVAAIITSAKDAKGYILKSALKKGATGRRGT</sequence>
<organism evidence="2 3">
    <name type="scientific">Aspergillus udagawae</name>
    <dbReference type="NCBI Taxonomy" id="91492"/>
    <lineage>
        <taxon>Eukaryota</taxon>
        <taxon>Fungi</taxon>
        <taxon>Dikarya</taxon>
        <taxon>Ascomycota</taxon>
        <taxon>Pezizomycotina</taxon>
        <taxon>Eurotiomycetes</taxon>
        <taxon>Eurotiomycetidae</taxon>
        <taxon>Eurotiales</taxon>
        <taxon>Aspergillaceae</taxon>
        <taxon>Aspergillus</taxon>
        <taxon>Aspergillus subgen. Fumigati</taxon>
    </lineage>
</organism>
<reference evidence="2" key="2">
    <citation type="submission" date="2021-01" db="EMBL/GenBank/DDBJ databases">
        <title>Pan-genome distribution and transcriptional activeness of fungal secondary metabolism genes in Aspergillus section Fumigati.</title>
        <authorList>
            <person name="Takahashi H."/>
            <person name="Umemura M."/>
            <person name="Ninomiya A."/>
            <person name="Kusuya Y."/>
            <person name="Urayama S."/>
            <person name="Shimizu M."/>
            <person name="Watanabe A."/>
            <person name="Kamei K."/>
            <person name="Yaguchi T."/>
            <person name="Hagiwara D."/>
        </authorList>
    </citation>
    <scope>NUCLEOTIDE SEQUENCE</scope>
    <source>
        <strain evidence="2">IFM 46973</strain>
    </source>
</reference>
<evidence type="ECO:0000256" key="1">
    <source>
        <dbReference type="SAM" id="MobiDB-lite"/>
    </source>
</evidence>
<protein>
    <submittedName>
        <fullName evidence="2">Uncharacterized protein</fullName>
    </submittedName>
</protein>
<dbReference type="Proteomes" id="UP000036893">
    <property type="component" value="Unassembled WGS sequence"/>
</dbReference>
<dbReference type="RefSeq" id="XP_043144893.1">
    <property type="nucleotide sequence ID" value="XM_043288958.1"/>
</dbReference>
<evidence type="ECO:0000313" key="2">
    <source>
        <dbReference type="EMBL" id="GIC87627.1"/>
    </source>
</evidence>